<gene>
    <name evidence="2" type="ORF">CKAH01_01687</name>
</gene>
<comment type="caution">
    <text evidence="2">The sequence shown here is derived from an EMBL/GenBank/DDBJ whole genome shotgun (WGS) entry which is preliminary data.</text>
</comment>
<dbReference type="Proteomes" id="UP001281614">
    <property type="component" value="Unassembled WGS sequence"/>
</dbReference>
<sequence length="201" mass="21045">MPAIIADFGPAELIQVEKGKPIPSRSSGAETEDHNRGRGPTRKDNTTPETETTEGGQAPVFKPTAYTWCSDDMNQTQSSSFLRGRVVGFGSGMSSTVRSTTTWHTLPPPIRISGSGGTSLVGAGECTKSARPGHRPAQPSPPTQSRLPGTFPGGKDPEQQLVPSVNINLPDLNAEPGDNPTAPQRHVGFAEIQFSGGGGTT</sequence>
<feature type="region of interest" description="Disordered" evidence="1">
    <location>
        <begin position="96"/>
        <end position="201"/>
    </location>
</feature>
<dbReference type="EMBL" id="VYYT01000444">
    <property type="protein sequence ID" value="KAK2735306.1"/>
    <property type="molecule type" value="Genomic_DNA"/>
</dbReference>
<evidence type="ECO:0000313" key="2">
    <source>
        <dbReference type="EMBL" id="KAK2735306.1"/>
    </source>
</evidence>
<name>A0AAD9Y4A7_COLKA</name>
<keyword evidence="3" id="KW-1185">Reference proteome</keyword>
<feature type="compositionally biased region" description="Basic and acidic residues" evidence="1">
    <location>
        <begin position="31"/>
        <end position="46"/>
    </location>
</feature>
<protein>
    <submittedName>
        <fullName evidence="2">Uncharacterized protein</fullName>
    </submittedName>
</protein>
<evidence type="ECO:0000256" key="1">
    <source>
        <dbReference type="SAM" id="MobiDB-lite"/>
    </source>
</evidence>
<proteinExistence type="predicted"/>
<accession>A0AAD9Y4A7</accession>
<organism evidence="2 3">
    <name type="scientific">Colletotrichum kahawae</name>
    <name type="common">Coffee berry disease fungus</name>
    <dbReference type="NCBI Taxonomy" id="34407"/>
    <lineage>
        <taxon>Eukaryota</taxon>
        <taxon>Fungi</taxon>
        <taxon>Dikarya</taxon>
        <taxon>Ascomycota</taxon>
        <taxon>Pezizomycotina</taxon>
        <taxon>Sordariomycetes</taxon>
        <taxon>Hypocreomycetidae</taxon>
        <taxon>Glomerellales</taxon>
        <taxon>Glomerellaceae</taxon>
        <taxon>Colletotrichum</taxon>
        <taxon>Colletotrichum gloeosporioides species complex</taxon>
    </lineage>
</organism>
<evidence type="ECO:0000313" key="3">
    <source>
        <dbReference type="Proteomes" id="UP001281614"/>
    </source>
</evidence>
<dbReference type="AlphaFoldDB" id="A0AAD9Y4A7"/>
<feature type="region of interest" description="Disordered" evidence="1">
    <location>
        <begin position="1"/>
        <end position="62"/>
    </location>
</feature>
<reference evidence="2" key="1">
    <citation type="submission" date="2023-02" db="EMBL/GenBank/DDBJ databases">
        <title>Colletotrichum kahawae CIFC_Que2 genome sequencing and assembly.</title>
        <authorList>
            <person name="Baroncelli R."/>
        </authorList>
    </citation>
    <scope>NUCLEOTIDE SEQUENCE</scope>
    <source>
        <strain evidence="2">CIFC_Que2</strain>
    </source>
</reference>